<accession>A0ABX8W494</accession>
<dbReference type="InterPro" id="IPR016152">
    <property type="entry name" value="PTrfase/Anion_transptr"/>
</dbReference>
<dbReference type="EMBL" id="CP048268">
    <property type="protein sequence ID" value="QYN52297.1"/>
    <property type="molecule type" value="Genomic_DNA"/>
</dbReference>
<keyword evidence="3" id="KW-1185">Reference proteome</keyword>
<dbReference type="SUPFAM" id="SSF55804">
    <property type="entry name" value="Phoshotransferase/anion transport protein"/>
    <property type="match status" value="1"/>
</dbReference>
<dbReference type="Gene3D" id="3.40.930.10">
    <property type="entry name" value="Mannitol-specific EII, Chain A"/>
    <property type="match status" value="1"/>
</dbReference>
<gene>
    <name evidence="2" type="ORF">GYM71_02165</name>
</gene>
<evidence type="ECO:0000313" key="3">
    <source>
        <dbReference type="Proteomes" id="UP000826550"/>
    </source>
</evidence>
<reference evidence="2 3" key="1">
    <citation type="submission" date="2020-01" db="EMBL/GenBank/DDBJ databases">
        <title>Vast differences in strain-level diversity in the gut microbiota of two closely related honey bee species.</title>
        <authorList>
            <person name="Ellegaard K.M."/>
            <person name="Suenami S."/>
            <person name="Miyazaki R."/>
            <person name="Engel P."/>
        </authorList>
    </citation>
    <scope>NUCLEOTIDE SEQUENCE [LARGE SCALE GENOMIC DNA]</scope>
    <source>
        <strain evidence="2 3">ESL0416</strain>
    </source>
</reference>
<name>A0ABX8W494_9LACO</name>
<dbReference type="Pfam" id="PF00359">
    <property type="entry name" value="PTS_EIIA_2"/>
    <property type="match status" value="1"/>
</dbReference>
<dbReference type="InterPro" id="IPR051541">
    <property type="entry name" value="PTS_SugarTrans_NitroReg"/>
</dbReference>
<dbReference type="PROSITE" id="PS51094">
    <property type="entry name" value="PTS_EIIA_TYPE_2"/>
    <property type="match status" value="1"/>
</dbReference>
<feature type="domain" description="PTS EIIA type-2" evidence="1">
    <location>
        <begin position="7"/>
        <end position="166"/>
    </location>
</feature>
<proteinExistence type="predicted"/>
<dbReference type="PANTHER" id="PTHR47738">
    <property type="entry name" value="PTS SYSTEM FRUCTOSE-LIKE EIIA COMPONENT-RELATED"/>
    <property type="match status" value="1"/>
</dbReference>
<dbReference type="PANTHER" id="PTHR47738:SF3">
    <property type="entry name" value="PHOSPHOTRANSFERASE SYSTEM MANNITOL_FRUCTOSE-SPECIFIC IIA DOMAIN CONTAINING PROTEIN"/>
    <property type="match status" value="1"/>
</dbReference>
<dbReference type="InterPro" id="IPR002178">
    <property type="entry name" value="PTS_EIIA_type-2_dom"/>
</dbReference>
<protein>
    <submittedName>
        <fullName evidence="2">PTS transporter subunit EIIA</fullName>
    </submittedName>
</protein>
<dbReference type="Proteomes" id="UP000826550">
    <property type="component" value="Chromosome"/>
</dbReference>
<evidence type="ECO:0000313" key="2">
    <source>
        <dbReference type="EMBL" id="QYN52297.1"/>
    </source>
</evidence>
<sequence>MRAKGVSAVSENSLFLPNAVFVSDSTSVTDIFHEIANQLSAEKLVKKQFLPEIIKREEKYPTGIDLSPVNKNLPNIAVPHTEGEFVNTRLIVPVSLMTAVPFKNMIDPDQELPVKFLFLILNNDPAGQANILAQIMDFLRLTPVANLQELFKLTEPDKIYRFLSEHFK</sequence>
<evidence type="ECO:0000259" key="1">
    <source>
        <dbReference type="PROSITE" id="PS51094"/>
    </source>
</evidence>
<organism evidence="2 3">
    <name type="scientific">Lactobacillus panisapium</name>
    <dbReference type="NCBI Taxonomy" id="2012495"/>
    <lineage>
        <taxon>Bacteria</taxon>
        <taxon>Bacillati</taxon>
        <taxon>Bacillota</taxon>
        <taxon>Bacilli</taxon>
        <taxon>Lactobacillales</taxon>
        <taxon>Lactobacillaceae</taxon>
        <taxon>Lactobacillus</taxon>
    </lineage>
</organism>